<dbReference type="Pfam" id="PF00389">
    <property type="entry name" value="2-Hacid_dh"/>
    <property type="match status" value="1"/>
</dbReference>
<evidence type="ECO:0000313" key="3">
    <source>
        <dbReference type="EMBL" id="MBE9664481.1"/>
    </source>
</evidence>
<feature type="domain" description="D-isomer specific 2-hydroxyacid dehydrogenase catalytic" evidence="2">
    <location>
        <begin position="6"/>
        <end position="108"/>
    </location>
</feature>
<dbReference type="InterPro" id="IPR058205">
    <property type="entry name" value="D-LDH-like"/>
</dbReference>
<gene>
    <name evidence="3" type="ORF">IRJ16_21550</name>
</gene>
<protein>
    <submittedName>
        <fullName evidence="3">Lactate dehydrogenase</fullName>
    </submittedName>
</protein>
<comment type="caution">
    <text evidence="3">The sequence shown here is derived from an EMBL/GenBank/DDBJ whole genome shotgun (WGS) entry which is preliminary data.</text>
</comment>
<name>A0A929KZB7_9SPHI</name>
<keyword evidence="1" id="KW-0520">NAD</keyword>
<sequence length="144" mass="15621">MKVVAYSIKPSEKEYLAKANQKKHDITIIANPLSVETVAYASGKDAVIVSNADDVSAQVIEQLALLNVRFIVTQSIDTDHLDRPAAGRYGIKLANVLSTEPQAMADQTIRNLDMYQQKKCVGDTCACANACRAAVPVKVDNQTL</sequence>
<dbReference type="GO" id="GO:0008720">
    <property type="term" value="F:D-lactate dehydrogenase (NAD+) activity"/>
    <property type="evidence" value="ECO:0007669"/>
    <property type="project" value="TreeGrafter"/>
</dbReference>
<dbReference type="SUPFAM" id="SSF52283">
    <property type="entry name" value="Formate/glycerate dehydrogenase catalytic domain-like"/>
    <property type="match status" value="1"/>
</dbReference>
<evidence type="ECO:0000313" key="4">
    <source>
        <dbReference type="Proteomes" id="UP000622475"/>
    </source>
</evidence>
<dbReference type="Proteomes" id="UP000622475">
    <property type="component" value="Unassembled WGS sequence"/>
</dbReference>
<dbReference type="EMBL" id="JADFFL010000012">
    <property type="protein sequence ID" value="MBE9664481.1"/>
    <property type="molecule type" value="Genomic_DNA"/>
</dbReference>
<organism evidence="3 4">
    <name type="scientific">Mucilaginibacter myungsuensis</name>
    <dbReference type="NCBI Taxonomy" id="649104"/>
    <lineage>
        <taxon>Bacteria</taxon>
        <taxon>Pseudomonadati</taxon>
        <taxon>Bacteroidota</taxon>
        <taxon>Sphingobacteriia</taxon>
        <taxon>Sphingobacteriales</taxon>
        <taxon>Sphingobacteriaceae</taxon>
        <taxon>Mucilaginibacter</taxon>
    </lineage>
</organism>
<dbReference type="InterPro" id="IPR006139">
    <property type="entry name" value="D-isomer_2_OHA_DH_cat_dom"/>
</dbReference>
<dbReference type="GO" id="GO:0051287">
    <property type="term" value="F:NAD binding"/>
    <property type="evidence" value="ECO:0007669"/>
    <property type="project" value="InterPro"/>
</dbReference>
<dbReference type="PANTHER" id="PTHR43026:SF1">
    <property type="entry name" value="2-HYDROXYACID DEHYDROGENASE HOMOLOG 1-RELATED"/>
    <property type="match status" value="1"/>
</dbReference>
<accession>A0A929KZB7</accession>
<evidence type="ECO:0000256" key="1">
    <source>
        <dbReference type="ARBA" id="ARBA00023027"/>
    </source>
</evidence>
<dbReference type="AlphaFoldDB" id="A0A929KZB7"/>
<proteinExistence type="predicted"/>
<reference evidence="3" key="1">
    <citation type="submission" date="2020-10" db="EMBL/GenBank/DDBJ databases">
        <title>Mucilaginibacter mali sp. nov., isolated from rhizosphere soil of apple orchard.</title>
        <authorList>
            <person name="Lee J.-S."/>
            <person name="Kim H.S."/>
            <person name="Kim J.-S."/>
        </authorList>
    </citation>
    <scope>NUCLEOTIDE SEQUENCE</scope>
    <source>
        <strain evidence="3">KCTC 22746</strain>
    </source>
</reference>
<dbReference type="Gene3D" id="3.40.50.720">
    <property type="entry name" value="NAD(P)-binding Rossmann-like Domain"/>
    <property type="match status" value="1"/>
</dbReference>
<dbReference type="RefSeq" id="WP_194113816.1">
    <property type="nucleotide sequence ID" value="NZ_JADFFL010000012.1"/>
</dbReference>
<dbReference type="PANTHER" id="PTHR43026">
    <property type="entry name" value="2-HYDROXYACID DEHYDROGENASE HOMOLOG 1-RELATED"/>
    <property type="match status" value="1"/>
</dbReference>
<evidence type="ECO:0000259" key="2">
    <source>
        <dbReference type="Pfam" id="PF00389"/>
    </source>
</evidence>
<keyword evidence="4" id="KW-1185">Reference proteome</keyword>